<accession>A0A9N9WDA5</accession>
<sequence>MLPGDIMLPTPVPVIKHSPSDKSILNVPSPKISGEIIQAKRASVKPVEMVPPLPPKAADQLYKPHSGIVINRDKDYVPDVVHMPGPKILG</sequence>
<dbReference type="Proteomes" id="UP001153714">
    <property type="component" value="Chromosome 17"/>
</dbReference>
<organism evidence="1 2">
    <name type="scientific">Diatraea saccharalis</name>
    <name type="common">sugarcane borer</name>
    <dbReference type="NCBI Taxonomy" id="40085"/>
    <lineage>
        <taxon>Eukaryota</taxon>
        <taxon>Metazoa</taxon>
        <taxon>Ecdysozoa</taxon>
        <taxon>Arthropoda</taxon>
        <taxon>Hexapoda</taxon>
        <taxon>Insecta</taxon>
        <taxon>Pterygota</taxon>
        <taxon>Neoptera</taxon>
        <taxon>Endopterygota</taxon>
        <taxon>Lepidoptera</taxon>
        <taxon>Glossata</taxon>
        <taxon>Ditrysia</taxon>
        <taxon>Pyraloidea</taxon>
        <taxon>Crambidae</taxon>
        <taxon>Crambinae</taxon>
        <taxon>Diatraea</taxon>
    </lineage>
</organism>
<protein>
    <submittedName>
        <fullName evidence="1">Uncharacterized protein</fullName>
    </submittedName>
</protein>
<reference evidence="1" key="2">
    <citation type="submission" date="2022-10" db="EMBL/GenBank/DDBJ databases">
        <authorList>
            <consortium name="ENA_rothamsted_submissions"/>
            <consortium name="culmorum"/>
            <person name="King R."/>
        </authorList>
    </citation>
    <scope>NUCLEOTIDE SEQUENCE</scope>
</reference>
<proteinExistence type="predicted"/>
<evidence type="ECO:0000313" key="2">
    <source>
        <dbReference type="Proteomes" id="UP001153714"/>
    </source>
</evidence>
<keyword evidence="2" id="KW-1185">Reference proteome</keyword>
<dbReference type="OrthoDB" id="8062037at2759"/>
<dbReference type="AlphaFoldDB" id="A0A9N9WDA5"/>
<reference evidence="1" key="1">
    <citation type="submission" date="2021-12" db="EMBL/GenBank/DDBJ databases">
        <authorList>
            <person name="King R."/>
        </authorList>
    </citation>
    <scope>NUCLEOTIDE SEQUENCE</scope>
</reference>
<evidence type="ECO:0000313" key="1">
    <source>
        <dbReference type="EMBL" id="CAG9787246.1"/>
    </source>
</evidence>
<name>A0A9N9WDA5_9NEOP</name>
<dbReference type="EMBL" id="OU893348">
    <property type="protein sequence ID" value="CAG9787246.1"/>
    <property type="molecule type" value="Genomic_DNA"/>
</dbReference>
<gene>
    <name evidence="1" type="ORF">DIATSA_LOCUS5140</name>
</gene>